<evidence type="ECO:0000313" key="2">
    <source>
        <dbReference type="EMBL" id="WNF27977.1"/>
    </source>
</evidence>
<proteinExistence type="predicted"/>
<evidence type="ECO:0000256" key="1">
    <source>
        <dbReference type="SAM" id="MobiDB-lite"/>
    </source>
</evidence>
<name>A0ABY9W1T5_9ACTN</name>
<dbReference type="EMBL" id="CP134500">
    <property type="protein sequence ID" value="WNF27977.1"/>
    <property type="molecule type" value="Genomic_DNA"/>
</dbReference>
<dbReference type="Proteomes" id="UP001303236">
    <property type="component" value="Chromosome"/>
</dbReference>
<reference evidence="2 3" key="1">
    <citation type="submission" date="2023-09" db="EMBL/GenBank/DDBJ databases">
        <title>Genome completion map analysis of the actinomycetes C11-1.</title>
        <authorList>
            <person name="Qin P."/>
            <person name="Guan P."/>
        </authorList>
    </citation>
    <scope>NUCLEOTIDE SEQUENCE [LARGE SCALE GENOMIC DNA]</scope>
    <source>
        <strain evidence="2 3">C11-1</strain>
    </source>
</reference>
<organism evidence="2 3">
    <name type="scientific">Streptomyces durocortorensis</name>
    <dbReference type="NCBI Taxonomy" id="2811104"/>
    <lineage>
        <taxon>Bacteria</taxon>
        <taxon>Bacillati</taxon>
        <taxon>Actinomycetota</taxon>
        <taxon>Actinomycetes</taxon>
        <taxon>Kitasatosporales</taxon>
        <taxon>Streptomycetaceae</taxon>
        <taxon>Streptomyces</taxon>
    </lineage>
</organism>
<accession>A0ABY9W1T5</accession>
<gene>
    <name evidence="2" type="ORF">RI138_14710</name>
</gene>
<feature type="compositionally biased region" description="Basic and acidic residues" evidence="1">
    <location>
        <begin position="58"/>
        <end position="67"/>
    </location>
</feature>
<sequence length="203" mass="22464">MRTIEVVVDRDAVVSGVAAAGEPWQHQDLGHDYGGYAFFEQCQHRMVCTRFGFCTPRESTRTGRADDGPASAARRRPAGRDGLRTALVPECAQVRESDTVTAVTLVNMLVDFARTGRIGPLHRGMPLAEAEDLLGPGRPHPAHVMKGPDIDGYPYSWGWLKLDVTKRSVSGIRFHRWPVRQQTCPFSSCPNQGRPRPLCSARN</sequence>
<keyword evidence="3" id="KW-1185">Reference proteome</keyword>
<feature type="region of interest" description="Disordered" evidence="1">
    <location>
        <begin position="58"/>
        <end position="79"/>
    </location>
</feature>
<protein>
    <submittedName>
        <fullName evidence="2">Uncharacterized protein</fullName>
    </submittedName>
</protein>
<evidence type="ECO:0000313" key="3">
    <source>
        <dbReference type="Proteomes" id="UP001303236"/>
    </source>
</evidence>